<proteinExistence type="inferred from homology"/>
<accession>A0A1B1AP07</accession>
<keyword evidence="4" id="KW-0804">Transcription</keyword>
<evidence type="ECO:0000313" key="6">
    <source>
        <dbReference type="EMBL" id="ANP48302.1"/>
    </source>
</evidence>
<keyword evidence="7" id="KW-0240">DNA-directed RNA polymerase</keyword>
<evidence type="ECO:0000256" key="1">
    <source>
        <dbReference type="ARBA" id="ARBA00010641"/>
    </source>
</evidence>
<evidence type="ECO:0000313" key="7">
    <source>
        <dbReference type="EMBL" id="MBP2050762.1"/>
    </source>
</evidence>
<dbReference type="SUPFAM" id="SSF88659">
    <property type="entry name" value="Sigma3 and sigma4 domains of RNA polymerase sigma factors"/>
    <property type="match status" value="1"/>
</dbReference>
<dbReference type="GO" id="GO:0016987">
    <property type="term" value="F:sigma factor activity"/>
    <property type="evidence" value="ECO:0007669"/>
    <property type="project" value="UniProtKB-KW"/>
</dbReference>
<dbReference type="GO" id="GO:0000428">
    <property type="term" value="C:DNA-directed RNA polymerase complex"/>
    <property type="evidence" value="ECO:0007669"/>
    <property type="project" value="UniProtKB-KW"/>
</dbReference>
<dbReference type="GO" id="GO:0006352">
    <property type="term" value="P:DNA-templated transcription initiation"/>
    <property type="evidence" value="ECO:0007669"/>
    <property type="project" value="InterPro"/>
</dbReference>
<reference evidence="6 8" key="1">
    <citation type="submission" date="2016-06" db="EMBL/GenBank/DDBJ databases">
        <title>Complete genome sequence of Streptomyces griseochromogenes ATCC 14511, the Blasticidin S producer.</title>
        <authorList>
            <person name="Wu L."/>
        </authorList>
    </citation>
    <scope>NUCLEOTIDE SEQUENCE [LARGE SCALE GENOMIC DNA]</scope>
    <source>
        <strain evidence="6 8">ATCC 14511</strain>
    </source>
</reference>
<evidence type="ECO:0000256" key="3">
    <source>
        <dbReference type="ARBA" id="ARBA00023082"/>
    </source>
</evidence>
<sequence>MYDVALVAEIQKFGFDSPVGRAFEHRVVSHGLTVMKSWIASSTIWAQTVAHLGYRGESCWSREEALTLAYDSVATAWRRFKKNILEGEWDPAKSSLQTSFLNKCKIAFVEEYKKWRERSRPQALEVLVPTGSEGDGDYGSPVRSAEESVVERESVRHAVGNMPRRTAQILALRAEGYSREEIASYMGTTVKGVDSVISRWRKNRRGGEPHE</sequence>
<dbReference type="OrthoDB" id="3215396at2"/>
<dbReference type="Proteomes" id="UP000092659">
    <property type="component" value="Chromosome"/>
</dbReference>
<name>A0A1B1AP07_9ACTN</name>
<comment type="similarity">
    <text evidence="1">Belongs to the sigma-70 factor family. ECF subfamily.</text>
</comment>
<dbReference type="EMBL" id="JAGGLP010000007">
    <property type="protein sequence ID" value="MBP2050762.1"/>
    <property type="molecule type" value="Genomic_DNA"/>
</dbReference>
<dbReference type="InterPro" id="IPR013249">
    <property type="entry name" value="RNA_pol_sigma70_r4_t2"/>
</dbReference>
<dbReference type="Proteomes" id="UP001519309">
    <property type="component" value="Unassembled WGS sequence"/>
</dbReference>
<feature type="domain" description="RNA polymerase sigma factor 70 region 4 type 2" evidence="5">
    <location>
        <begin position="153"/>
        <end position="202"/>
    </location>
</feature>
<organism evidence="6 8">
    <name type="scientific">Streptomyces griseochromogenes</name>
    <dbReference type="NCBI Taxonomy" id="68214"/>
    <lineage>
        <taxon>Bacteria</taxon>
        <taxon>Bacillati</taxon>
        <taxon>Actinomycetota</taxon>
        <taxon>Actinomycetes</taxon>
        <taxon>Kitasatosporales</taxon>
        <taxon>Streptomycetaceae</taxon>
        <taxon>Streptomyces</taxon>
    </lineage>
</organism>
<dbReference type="GO" id="GO:0003677">
    <property type="term" value="F:DNA binding"/>
    <property type="evidence" value="ECO:0007669"/>
    <property type="project" value="InterPro"/>
</dbReference>
<gene>
    <name evidence="6" type="ORF">AVL59_00790</name>
    <name evidence="7" type="ORF">J2Z21_003712</name>
</gene>
<dbReference type="Gene3D" id="1.10.10.10">
    <property type="entry name" value="Winged helix-like DNA-binding domain superfamily/Winged helix DNA-binding domain"/>
    <property type="match status" value="1"/>
</dbReference>
<dbReference type="RefSeq" id="WP_067299288.1">
    <property type="nucleotide sequence ID" value="NZ_CP016279.1"/>
</dbReference>
<reference evidence="7 9" key="2">
    <citation type="submission" date="2021-03" db="EMBL/GenBank/DDBJ databases">
        <title>Genomic Encyclopedia of Type Strains, Phase IV (KMG-IV): sequencing the most valuable type-strain genomes for metagenomic binning, comparative biology and taxonomic classification.</title>
        <authorList>
            <person name="Goeker M."/>
        </authorList>
    </citation>
    <scope>NUCLEOTIDE SEQUENCE [LARGE SCALE GENOMIC DNA]</scope>
    <source>
        <strain evidence="7 9">DSM 40499</strain>
    </source>
</reference>
<evidence type="ECO:0000313" key="8">
    <source>
        <dbReference type="Proteomes" id="UP000092659"/>
    </source>
</evidence>
<dbReference type="InterPro" id="IPR013324">
    <property type="entry name" value="RNA_pol_sigma_r3/r4-like"/>
</dbReference>
<protein>
    <submittedName>
        <fullName evidence="7">DNA-directed RNA polymerase specialized sigma24 family protein</fullName>
    </submittedName>
</protein>
<keyword evidence="9" id="KW-1185">Reference proteome</keyword>
<dbReference type="InterPro" id="IPR036388">
    <property type="entry name" value="WH-like_DNA-bd_sf"/>
</dbReference>
<dbReference type="AlphaFoldDB" id="A0A1B1AP07"/>
<evidence type="ECO:0000313" key="9">
    <source>
        <dbReference type="Proteomes" id="UP001519309"/>
    </source>
</evidence>
<keyword evidence="3" id="KW-0731">Sigma factor</keyword>
<dbReference type="EMBL" id="CP016279">
    <property type="protein sequence ID" value="ANP48302.1"/>
    <property type="molecule type" value="Genomic_DNA"/>
</dbReference>
<dbReference type="Pfam" id="PF08281">
    <property type="entry name" value="Sigma70_r4_2"/>
    <property type="match status" value="1"/>
</dbReference>
<dbReference type="KEGG" id="sgs:AVL59_00790"/>
<evidence type="ECO:0000256" key="2">
    <source>
        <dbReference type="ARBA" id="ARBA00023015"/>
    </source>
</evidence>
<evidence type="ECO:0000259" key="5">
    <source>
        <dbReference type="Pfam" id="PF08281"/>
    </source>
</evidence>
<evidence type="ECO:0000256" key="4">
    <source>
        <dbReference type="ARBA" id="ARBA00023163"/>
    </source>
</evidence>
<keyword evidence="2" id="KW-0805">Transcription regulation</keyword>